<dbReference type="Proteomes" id="UP001156102">
    <property type="component" value="Unassembled WGS sequence"/>
</dbReference>
<feature type="domain" description="DUF7674" evidence="1">
    <location>
        <begin position="10"/>
        <end position="69"/>
    </location>
</feature>
<dbReference type="AlphaFoldDB" id="A0AA41X7M6"/>
<gene>
    <name evidence="2" type="ORF">NK662_18015</name>
</gene>
<accession>A0AA41X7M6</accession>
<organism evidence="2 3">
    <name type="scientific">Ectobacillus ponti</name>
    <dbReference type="NCBI Taxonomy" id="2961894"/>
    <lineage>
        <taxon>Bacteria</taxon>
        <taxon>Bacillati</taxon>
        <taxon>Bacillota</taxon>
        <taxon>Bacilli</taxon>
        <taxon>Bacillales</taxon>
        <taxon>Bacillaceae</taxon>
        <taxon>Ectobacillus</taxon>
    </lineage>
</organism>
<evidence type="ECO:0000313" key="3">
    <source>
        <dbReference type="Proteomes" id="UP001156102"/>
    </source>
</evidence>
<keyword evidence="3" id="KW-1185">Reference proteome</keyword>
<name>A0AA41X7M6_9BACI</name>
<evidence type="ECO:0000259" key="1">
    <source>
        <dbReference type="Pfam" id="PF24722"/>
    </source>
</evidence>
<comment type="caution">
    <text evidence="2">The sequence shown here is derived from an EMBL/GenBank/DDBJ whole genome shotgun (WGS) entry which is preliminary data.</text>
</comment>
<sequence length="69" mass="8233">MIQKQEVMGLLLSACPSYKERWDRYLKENYSYGEEQLLYIDLCDFASHIVELYAIRQIQELPAVFDIIE</sequence>
<protein>
    <recommendedName>
        <fullName evidence="1">DUF7674 domain-containing protein</fullName>
    </recommendedName>
</protein>
<dbReference type="Pfam" id="PF24722">
    <property type="entry name" value="DUF7674"/>
    <property type="match status" value="1"/>
</dbReference>
<dbReference type="InterPro" id="IPR056091">
    <property type="entry name" value="DUF7674"/>
</dbReference>
<evidence type="ECO:0000313" key="2">
    <source>
        <dbReference type="EMBL" id="MCP8970416.1"/>
    </source>
</evidence>
<dbReference type="EMBL" id="JANCLT010000011">
    <property type="protein sequence ID" value="MCP8970416.1"/>
    <property type="molecule type" value="Genomic_DNA"/>
</dbReference>
<reference evidence="2" key="1">
    <citation type="submission" date="2022-07" db="EMBL/GenBank/DDBJ databases">
        <authorList>
            <person name="Li W.-J."/>
            <person name="Deng Q.-Q."/>
        </authorList>
    </citation>
    <scope>NUCLEOTIDE SEQUENCE</scope>
    <source>
        <strain evidence="2">SYSU M60031</strain>
    </source>
</reference>
<proteinExistence type="predicted"/>